<feature type="region of interest" description="Disordered" evidence="1">
    <location>
        <begin position="1"/>
        <end position="24"/>
    </location>
</feature>
<dbReference type="EMBL" id="JAQQWL010000002">
    <property type="protein sequence ID" value="KAK8086190.1"/>
    <property type="molecule type" value="Genomic_DNA"/>
</dbReference>
<dbReference type="RefSeq" id="XP_066720714.1">
    <property type="nucleotide sequence ID" value="XM_066852573.1"/>
</dbReference>
<evidence type="ECO:0000256" key="1">
    <source>
        <dbReference type="SAM" id="MobiDB-lite"/>
    </source>
</evidence>
<feature type="region of interest" description="Disordered" evidence="1">
    <location>
        <begin position="146"/>
        <end position="166"/>
    </location>
</feature>
<evidence type="ECO:0000313" key="2">
    <source>
        <dbReference type="EMBL" id="KAK8086190.1"/>
    </source>
</evidence>
<protein>
    <submittedName>
        <fullName evidence="2">Uncharacterized protein</fullName>
    </submittedName>
</protein>
<reference evidence="2 3" key="1">
    <citation type="submission" date="2023-01" db="EMBL/GenBank/DDBJ databases">
        <title>Analysis of 21 Apiospora genomes using comparative genomics revels a genus with tremendous synthesis potential of carbohydrate active enzymes and secondary metabolites.</title>
        <authorList>
            <person name="Sorensen T."/>
        </authorList>
    </citation>
    <scope>NUCLEOTIDE SEQUENCE [LARGE SCALE GENOMIC DNA]</scope>
    <source>
        <strain evidence="2 3">CBS 135458</strain>
    </source>
</reference>
<proteinExistence type="predicted"/>
<gene>
    <name evidence="2" type="ORF">PG994_001164</name>
</gene>
<dbReference type="Proteomes" id="UP001480595">
    <property type="component" value="Unassembled WGS sequence"/>
</dbReference>
<dbReference type="GeneID" id="92085636"/>
<accession>A0ABR1WSS9</accession>
<sequence>MSDPKDLQHAIGNVNTTTTPSPKRVKPNYFASSCSSASNNIQLMPESRKNNRRKKQENNILAEILATDIIAKDTLEFLMGEKEDIRHLAYNDVITQQQYELNDAPEVSTTAGDYLLSKQVTEADLQEVRGKLAELEATLQDIPWRKDNRTSTLPPNVSSTIFSSSA</sequence>
<organism evidence="2 3">
    <name type="scientific">Apiospora phragmitis</name>
    <dbReference type="NCBI Taxonomy" id="2905665"/>
    <lineage>
        <taxon>Eukaryota</taxon>
        <taxon>Fungi</taxon>
        <taxon>Dikarya</taxon>
        <taxon>Ascomycota</taxon>
        <taxon>Pezizomycotina</taxon>
        <taxon>Sordariomycetes</taxon>
        <taxon>Xylariomycetidae</taxon>
        <taxon>Amphisphaeriales</taxon>
        <taxon>Apiosporaceae</taxon>
        <taxon>Apiospora</taxon>
    </lineage>
</organism>
<evidence type="ECO:0000313" key="3">
    <source>
        <dbReference type="Proteomes" id="UP001480595"/>
    </source>
</evidence>
<name>A0ABR1WSS9_9PEZI</name>
<feature type="compositionally biased region" description="Polar residues" evidence="1">
    <location>
        <begin position="150"/>
        <end position="166"/>
    </location>
</feature>
<comment type="caution">
    <text evidence="2">The sequence shown here is derived from an EMBL/GenBank/DDBJ whole genome shotgun (WGS) entry which is preliminary data.</text>
</comment>
<keyword evidence="3" id="KW-1185">Reference proteome</keyword>